<dbReference type="AlphaFoldDB" id="A0A1J6WZB2"/>
<keyword evidence="2" id="KW-1185">Reference proteome</keyword>
<evidence type="ECO:0000313" key="2">
    <source>
        <dbReference type="Proteomes" id="UP000182062"/>
    </source>
</evidence>
<evidence type="ECO:0000313" key="1">
    <source>
        <dbReference type="EMBL" id="OIU73183.1"/>
    </source>
</evidence>
<dbReference type="EMBL" id="MINN01000022">
    <property type="protein sequence ID" value="OIU73183.1"/>
    <property type="molecule type" value="Genomic_DNA"/>
</dbReference>
<dbReference type="OrthoDB" id="2933558at2"/>
<sequence>MFMTKAAVEAGDSFIEEGRKMYRLLIDLMGAADVREDGLGFLSYGEIWRACCERGMFLLHKEGFAVMMDGLTWMEEEGLLRRERVTGGSWFGLRDFNLFEVMVEDYSVKGPFNRITLYYKVNSKSNIISSILKNKGRVFTLPSL</sequence>
<reference evidence="1 2" key="1">
    <citation type="submission" date="2016-09" db="EMBL/GenBank/DDBJ databases">
        <title>Bacillus aquimaris SAMM genome sequence reveals colonization and biosurfactant production capacities.</title>
        <authorList>
            <person name="Waghmode S.R."/>
            <person name="Suryavanshi M.V."/>
        </authorList>
    </citation>
    <scope>NUCLEOTIDE SEQUENCE [LARGE SCALE GENOMIC DNA]</scope>
    <source>
        <strain evidence="1 2">SAMM</strain>
    </source>
</reference>
<dbReference type="RefSeq" id="WP_071616907.1">
    <property type="nucleotide sequence ID" value="NZ_MINN01000022.1"/>
</dbReference>
<accession>A0A1J6WZB2</accession>
<organism evidence="1 2">
    <name type="scientific">Rossellomorea aquimaris</name>
    <dbReference type="NCBI Taxonomy" id="189382"/>
    <lineage>
        <taxon>Bacteria</taxon>
        <taxon>Bacillati</taxon>
        <taxon>Bacillota</taxon>
        <taxon>Bacilli</taxon>
        <taxon>Bacillales</taxon>
        <taxon>Bacillaceae</taxon>
        <taxon>Rossellomorea</taxon>
    </lineage>
</organism>
<gene>
    <name evidence="1" type="ORF">BHE18_15005</name>
</gene>
<proteinExistence type="predicted"/>
<comment type="caution">
    <text evidence="1">The sequence shown here is derived from an EMBL/GenBank/DDBJ whole genome shotgun (WGS) entry which is preliminary data.</text>
</comment>
<protein>
    <submittedName>
        <fullName evidence="1">Uncharacterized protein</fullName>
    </submittedName>
</protein>
<dbReference type="Proteomes" id="UP000182062">
    <property type="component" value="Unassembled WGS sequence"/>
</dbReference>
<name>A0A1J6WZB2_9BACI</name>